<dbReference type="eggNOG" id="COG5330">
    <property type="taxonomic scope" value="Bacteria"/>
</dbReference>
<protein>
    <recommendedName>
        <fullName evidence="4">LRV domain-containing protein</fullName>
    </recommendedName>
</protein>
<proteinExistence type="predicted"/>
<dbReference type="InterPro" id="IPR011989">
    <property type="entry name" value="ARM-like"/>
</dbReference>
<dbReference type="Proteomes" id="UP000028341">
    <property type="component" value="Unassembled WGS sequence"/>
</dbReference>
<feature type="region of interest" description="Disordered" evidence="1">
    <location>
        <begin position="424"/>
        <end position="454"/>
    </location>
</feature>
<evidence type="ECO:0000313" key="3">
    <source>
        <dbReference type="Proteomes" id="UP000028341"/>
    </source>
</evidence>
<dbReference type="SUPFAM" id="SSF48371">
    <property type="entry name" value="ARM repeat"/>
    <property type="match status" value="1"/>
</dbReference>
<evidence type="ECO:0000313" key="2">
    <source>
        <dbReference type="EMBL" id="KES05432.1"/>
    </source>
</evidence>
<dbReference type="EMBL" id="JFCB01000017">
    <property type="protein sequence ID" value="KES05432.1"/>
    <property type="molecule type" value="Genomic_DNA"/>
</dbReference>
<accession>A0A081XPF9</accession>
<dbReference type="InterPro" id="IPR016024">
    <property type="entry name" value="ARM-type_fold"/>
</dbReference>
<dbReference type="RefSeq" id="WP_037935903.1">
    <property type="nucleotide sequence ID" value="NZ_JBFADL010000006.1"/>
</dbReference>
<evidence type="ECO:0008006" key="4">
    <source>
        <dbReference type="Google" id="ProtNLM"/>
    </source>
</evidence>
<organism evidence="2 3">
    <name type="scientific">Streptomyces toyocaensis</name>
    <dbReference type="NCBI Taxonomy" id="55952"/>
    <lineage>
        <taxon>Bacteria</taxon>
        <taxon>Bacillati</taxon>
        <taxon>Actinomycetota</taxon>
        <taxon>Actinomycetes</taxon>
        <taxon>Kitasatosporales</taxon>
        <taxon>Streptomycetaceae</taxon>
        <taxon>Streptomyces</taxon>
    </lineage>
</organism>
<reference evidence="2 3" key="1">
    <citation type="submission" date="2014-02" db="EMBL/GenBank/DDBJ databases">
        <title>The genome announcement of Streptomyces toyocaensis NRRL15009.</title>
        <authorList>
            <person name="Hong H.-J."/>
            <person name="Kwun M.J."/>
        </authorList>
    </citation>
    <scope>NUCLEOTIDE SEQUENCE [LARGE SCALE GENOMIC DNA]</scope>
    <source>
        <strain evidence="2 3">NRRL 15009</strain>
    </source>
</reference>
<feature type="compositionally biased region" description="Basic and acidic residues" evidence="1">
    <location>
        <begin position="437"/>
        <end position="454"/>
    </location>
</feature>
<evidence type="ECO:0000256" key="1">
    <source>
        <dbReference type="SAM" id="MobiDB-lite"/>
    </source>
</evidence>
<sequence>MPSPLAELWFRGVAANSVASSDVLLRLLHAAARAAWKVLCQERPLPADVVDAVIAHPEQSVRRAFARNRYATPAQRSRLLDDPNALVRADLASGPHPRLGRVAALPDDVIETLLTRQDTSDHGQLVAADEISQELAFSGQIPMSFYREMWAHKNPEPRKQGASWWLWLTAEQRNALLADPDPAVRDAARKHSLILDPAAMEADLPEADCHHRSLLLVNYAVSRTVAEACLADGRDLWSLDDTVRTRALVHPLPRTWAERQALDRVVGRTAEDIGPVGEMQVEPDTDWYSACAISTQSLLRRVAATCPRLPRQLVHRLADDPDPQVRYLIAYNHPLAPPRTVLDAFIATPRQRPYLLTLPHLPRTGLQHLLDYEDPDVRRLAAADLTLDRPPIHLLTDTDVRRAAAGNPLLPLDLIATLLDDPETAEGATTNPSLSAERLHELLDRTDLPHTATE</sequence>
<dbReference type="OrthoDB" id="3699606at2"/>
<dbReference type="AlphaFoldDB" id="A0A081XPF9"/>
<keyword evidence="3" id="KW-1185">Reference proteome</keyword>
<dbReference type="Gene3D" id="1.25.10.10">
    <property type="entry name" value="Leucine-rich Repeat Variant"/>
    <property type="match status" value="2"/>
</dbReference>
<name>A0A081XPF9_STRTO</name>
<comment type="caution">
    <text evidence="2">The sequence shown here is derived from an EMBL/GenBank/DDBJ whole genome shotgun (WGS) entry which is preliminary data.</text>
</comment>
<gene>
    <name evidence="2" type="ORF">BU52_19515</name>
</gene>